<accession>A0A1E3X6W2</accession>
<reference evidence="1 2" key="1">
    <citation type="submission" date="2016-07" db="EMBL/GenBank/DDBJ databases">
        <title>Draft genome of Scalindua rubra, obtained from a brine-seawater interface in the Red Sea, sheds light on salt adaptation in anammox bacteria.</title>
        <authorList>
            <person name="Speth D.R."/>
            <person name="Lagkouvardos I."/>
            <person name="Wang Y."/>
            <person name="Qian P.-Y."/>
            <person name="Dutilh B.E."/>
            <person name="Jetten M.S."/>
        </authorList>
    </citation>
    <scope>NUCLEOTIDE SEQUENCE [LARGE SCALE GENOMIC DNA]</scope>
    <source>
        <strain evidence="1">BSI-1</strain>
    </source>
</reference>
<gene>
    <name evidence="1" type="ORF">SCARUB_03574</name>
</gene>
<keyword evidence="1" id="KW-0808">Transferase</keyword>
<dbReference type="InterPro" id="IPR029063">
    <property type="entry name" value="SAM-dependent_MTases_sf"/>
</dbReference>
<dbReference type="EMBL" id="MAYW01000127">
    <property type="protein sequence ID" value="ODS31312.1"/>
    <property type="molecule type" value="Genomic_DNA"/>
</dbReference>
<evidence type="ECO:0000313" key="2">
    <source>
        <dbReference type="Proteomes" id="UP000094056"/>
    </source>
</evidence>
<dbReference type="Pfam" id="PF13578">
    <property type="entry name" value="Methyltransf_24"/>
    <property type="match status" value="1"/>
</dbReference>
<keyword evidence="1" id="KW-0489">Methyltransferase</keyword>
<name>A0A1E3X6W2_9BACT</name>
<dbReference type="Gene3D" id="3.40.50.150">
    <property type="entry name" value="Vaccinia Virus protein VP39"/>
    <property type="match status" value="1"/>
</dbReference>
<dbReference type="AlphaFoldDB" id="A0A1E3X6W2"/>
<dbReference type="GO" id="GO:0032259">
    <property type="term" value="P:methylation"/>
    <property type="evidence" value="ECO:0007669"/>
    <property type="project" value="UniProtKB-KW"/>
</dbReference>
<dbReference type="Proteomes" id="UP000094056">
    <property type="component" value="Unassembled WGS sequence"/>
</dbReference>
<dbReference type="GO" id="GO:0008168">
    <property type="term" value="F:methyltransferase activity"/>
    <property type="evidence" value="ECO:0007669"/>
    <property type="project" value="UniProtKB-KW"/>
</dbReference>
<dbReference type="SUPFAM" id="SSF53335">
    <property type="entry name" value="S-adenosyl-L-methionine-dependent methyltransferases"/>
    <property type="match status" value="1"/>
</dbReference>
<proteinExistence type="predicted"/>
<organism evidence="1 2">
    <name type="scientific">Candidatus Scalindua rubra</name>
    <dbReference type="NCBI Taxonomy" id="1872076"/>
    <lineage>
        <taxon>Bacteria</taxon>
        <taxon>Pseudomonadati</taxon>
        <taxon>Planctomycetota</taxon>
        <taxon>Candidatus Brocadiia</taxon>
        <taxon>Candidatus Brocadiales</taxon>
        <taxon>Candidatus Scalinduaceae</taxon>
        <taxon>Candidatus Scalindua</taxon>
    </lineage>
</organism>
<protein>
    <submittedName>
        <fullName evidence="1">O-methyltransferase</fullName>
    </submittedName>
</protein>
<sequence>MLIPLQDIIEYAREYDISAFPHPGGRALREDSCKFLGALIRRCQLKTVLEFGSGFSSIIIANEIKHSADHLLVSIENSQYYSRIAQQYLTKHDLKANVKFSTFPLRPRFYHKQILLFYAIPPGFWSNLGEFDLVLIDGPQHDFGREAVFYEAFHRLRVGGIAIIDDANRESMEIIYAKKWKYFFGDAIRMTLLKHIGLGLNVITKLKETPMGCNFSKYEILISFLRSARNFYRVLTYKDIH</sequence>
<evidence type="ECO:0000313" key="1">
    <source>
        <dbReference type="EMBL" id="ODS31312.1"/>
    </source>
</evidence>
<comment type="caution">
    <text evidence="1">The sequence shown here is derived from an EMBL/GenBank/DDBJ whole genome shotgun (WGS) entry which is preliminary data.</text>
</comment>